<protein>
    <submittedName>
        <fullName evidence="1">Uncharacterized protein</fullName>
    </submittedName>
</protein>
<sequence length="51" mass="5763">LEALEALHKAWSLQLAQPKYACFKAPLQAAIDKITMYYEKTSDSDAYIVTL</sequence>
<proteinExistence type="predicted"/>
<dbReference type="EMBL" id="KN835437">
    <property type="protein sequence ID" value="KIK37674.1"/>
    <property type="molecule type" value="Genomic_DNA"/>
</dbReference>
<reference evidence="2" key="2">
    <citation type="submission" date="2015-01" db="EMBL/GenBank/DDBJ databases">
        <title>Evolutionary Origins and Diversification of the Mycorrhizal Mutualists.</title>
        <authorList>
            <consortium name="DOE Joint Genome Institute"/>
            <consortium name="Mycorrhizal Genomics Consortium"/>
            <person name="Kohler A."/>
            <person name="Kuo A."/>
            <person name="Nagy L.G."/>
            <person name="Floudas D."/>
            <person name="Copeland A."/>
            <person name="Barry K.W."/>
            <person name="Cichocki N."/>
            <person name="Veneault-Fourrey C."/>
            <person name="LaButti K."/>
            <person name="Lindquist E.A."/>
            <person name="Lipzen A."/>
            <person name="Lundell T."/>
            <person name="Morin E."/>
            <person name="Murat C."/>
            <person name="Riley R."/>
            <person name="Ohm R."/>
            <person name="Sun H."/>
            <person name="Tunlid A."/>
            <person name="Henrissat B."/>
            <person name="Grigoriev I.V."/>
            <person name="Hibbett D.S."/>
            <person name="Martin F."/>
        </authorList>
    </citation>
    <scope>NUCLEOTIDE SEQUENCE [LARGE SCALE GENOMIC DNA]</scope>
    <source>
        <strain evidence="2">UH-Slu-Lm8-n1</strain>
    </source>
</reference>
<evidence type="ECO:0000313" key="1">
    <source>
        <dbReference type="EMBL" id="KIK37674.1"/>
    </source>
</evidence>
<dbReference type="HOGENOM" id="CLU_3108004_0_0_1"/>
<gene>
    <name evidence="1" type="ORF">CY34DRAFT_92358</name>
</gene>
<keyword evidence="2" id="KW-1185">Reference proteome</keyword>
<dbReference type="Proteomes" id="UP000054485">
    <property type="component" value="Unassembled WGS sequence"/>
</dbReference>
<organism evidence="1 2">
    <name type="scientific">Suillus luteus UH-Slu-Lm8-n1</name>
    <dbReference type="NCBI Taxonomy" id="930992"/>
    <lineage>
        <taxon>Eukaryota</taxon>
        <taxon>Fungi</taxon>
        <taxon>Dikarya</taxon>
        <taxon>Basidiomycota</taxon>
        <taxon>Agaricomycotina</taxon>
        <taxon>Agaricomycetes</taxon>
        <taxon>Agaricomycetidae</taxon>
        <taxon>Boletales</taxon>
        <taxon>Suillineae</taxon>
        <taxon>Suillaceae</taxon>
        <taxon>Suillus</taxon>
    </lineage>
</organism>
<feature type="non-terminal residue" evidence="1">
    <location>
        <position position="1"/>
    </location>
</feature>
<evidence type="ECO:0000313" key="2">
    <source>
        <dbReference type="Proteomes" id="UP000054485"/>
    </source>
</evidence>
<dbReference type="InParanoid" id="A0A0D0AHR2"/>
<name>A0A0D0AHR2_9AGAM</name>
<dbReference type="AlphaFoldDB" id="A0A0D0AHR2"/>
<dbReference type="OrthoDB" id="2690041at2759"/>
<accession>A0A0D0AHR2</accession>
<reference evidence="1 2" key="1">
    <citation type="submission" date="2014-04" db="EMBL/GenBank/DDBJ databases">
        <authorList>
            <consortium name="DOE Joint Genome Institute"/>
            <person name="Kuo A."/>
            <person name="Ruytinx J."/>
            <person name="Rineau F."/>
            <person name="Colpaert J."/>
            <person name="Kohler A."/>
            <person name="Nagy L.G."/>
            <person name="Floudas D."/>
            <person name="Copeland A."/>
            <person name="Barry K.W."/>
            <person name="Cichocki N."/>
            <person name="Veneault-Fourrey C."/>
            <person name="LaButti K."/>
            <person name="Lindquist E.A."/>
            <person name="Lipzen A."/>
            <person name="Lundell T."/>
            <person name="Morin E."/>
            <person name="Murat C."/>
            <person name="Sun H."/>
            <person name="Tunlid A."/>
            <person name="Henrissat B."/>
            <person name="Grigoriev I.V."/>
            <person name="Hibbett D.S."/>
            <person name="Martin F."/>
            <person name="Nordberg H.P."/>
            <person name="Cantor M.N."/>
            <person name="Hua S.X."/>
        </authorList>
    </citation>
    <scope>NUCLEOTIDE SEQUENCE [LARGE SCALE GENOMIC DNA]</scope>
    <source>
        <strain evidence="1 2">UH-Slu-Lm8-n1</strain>
    </source>
</reference>